<sequence length="385" mass="41964">MLRITASGQDDPFRNDAWRYAEAFEAWLVSRPPALEAAARPVASYEKRVAVTSELMGVLSGEGWARYGWPAEVGGLGGDILHRAVMWEALARHGLPAMALFEHLEILAPTLVAMGDRDFVAQVLPRFLRGEERWSQGFSEPEAGSDLASARTRAIAVDGAHVITGRKIWTSWASYATWCLVLARTGTAESRHRGLTAFAVDLRAPGVEVRPIEQANGTDELAEVTFDQVAVGPDRIVGELNGGWRVAMHILAHERATFGWFRHSFLHRQVLDTIAHGSPVGDTLLGDALLDLAAVRATSHEALRAHAAGTTLGPRAAFVKLLLAASEQSVNDWVLASDPDLAVGLQDDHVAVCRQEYLFSRIVTVYGGSQQMQLDTIAKQILRLP</sequence>
<dbReference type="PANTHER" id="PTHR43292:SF3">
    <property type="entry name" value="ACYL-COA DEHYDROGENASE FADE29"/>
    <property type="match status" value="1"/>
</dbReference>
<name>A0A1S1QNC5_9ACTN</name>
<evidence type="ECO:0000256" key="3">
    <source>
        <dbReference type="ARBA" id="ARBA00022630"/>
    </source>
</evidence>
<dbReference type="InterPro" id="IPR036250">
    <property type="entry name" value="AcylCo_DH-like_C"/>
</dbReference>
<comment type="similarity">
    <text evidence="2 6">Belongs to the acyl-CoA dehydrogenase family.</text>
</comment>
<evidence type="ECO:0000313" key="11">
    <source>
        <dbReference type="Proteomes" id="UP000179627"/>
    </source>
</evidence>
<dbReference type="GO" id="GO:0050660">
    <property type="term" value="F:flavin adenine dinucleotide binding"/>
    <property type="evidence" value="ECO:0007669"/>
    <property type="project" value="InterPro"/>
</dbReference>
<keyword evidence="3 6" id="KW-0285">Flavoprotein</keyword>
<dbReference type="Gene3D" id="2.40.110.10">
    <property type="entry name" value="Butyryl-CoA Dehydrogenase, subunit A, domain 2"/>
    <property type="match status" value="1"/>
</dbReference>
<dbReference type="InterPro" id="IPR046373">
    <property type="entry name" value="Acyl-CoA_Oxase/DH_mid-dom_sf"/>
</dbReference>
<dbReference type="PANTHER" id="PTHR43292">
    <property type="entry name" value="ACYL-COA DEHYDROGENASE"/>
    <property type="match status" value="1"/>
</dbReference>
<dbReference type="InterPro" id="IPR013786">
    <property type="entry name" value="AcylCoA_DH/ox_N"/>
</dbReference>
<reference evidence="11" key="1">
    <citation type="submission" date="2016-07" db="EMBL/GenBank/DDBJ databases">
        <title>Sequence Frankia sp. strain CcI1.17.</title>
        <authorList>
            <person name="Ghodhbane-Gtari F."/>
            <person name="Swanson E."/>
            <person name="Gueddou A."/>
            <person name="Morris K."/>
            <person name="Hezbri K."/>
            <person name="Ktari A."/>
            <person name="Nouioui I."/>
            <person name="Abebe-Akele F."/>
            <person name="Simpson S."/>
            <person name="Thomas K."/>
            <person name="Gtari M."/>
            <person name="Tisa L.S."/>
            <person name="Hurst S."/>
        </authorList>
    </citation>
    <scope>NUCLEOTIDE SEQUENCE [LARGE SCALE GENOMIC DNA]</scope>
    <source>
        <strain evidence="11">Cc1.17</strain>
    </source>
</reference>
<comment type="cofactor">
    <cofactor evidence="1 6">
        <name>FAD</name>
        <dbReference type="ChEBI" id="CHEBI:57692"/>
    </cofactor>
</comment>
<dbReference type="InterPro" id="IPR006091">
    <property type="entry name" value="Acyl-CoA_Oxase/DH_mid-dom"/>
</dbReference>
<dbReference type="RefSeq" id="WP_071085998.1">
    <property type="nucleotide sequence ID" value="NZ_MBLM01000125.1"/>
</dbReference>
<dbReference type="InterPro" id="IPR052161">
    <property type="entry name" value="Mycobact_Acyl-CoA_DH"/>
</dbReference>
<protein>
    <submittedName>
        <fullName evidence="10">Acyl-CoA dehydrogenase</fullName>
    </submittedName>
</protein>
<accession>A0A1S1QNC5</accession>
<dbReference type="Proteomes" id="UP000179627">
    <property type="component" value="Unassembled WGS sequence"/>
</dbReference>
<dbReference type="GO" id="GO:0005886">
    <property type="term" value="C:plasma membrane"/>
    <property type="evidence" value="ECO:0007669"/>
    <property type="project" value="TreeGrafter"/>
</dbReference>
<evidence type="ECO:0000256" key="5">
    <source>
        <dbReference type="ARBA" id="ARBA00023002"/>
    </source>
</evidence>
<dbReference type="SUPFAM" id="SSF56645">
    <property type="entry name" value="Acyl-CoA dehydrogenase NM domain-like"/>
    <property type="match status" value="1"/>
</dbReference>
<evidence type="ECO:0000259" key="7">
    <source>
        <dbReference type="Pfam" id="PF00441"/>
    </source>
</evidence>
<feature type="domain" description="Acyl-CoA dehydrogenase/oxidase N-terminal" evidence="9">
    <location>
        <begin position="41"/>
        <end position="131"/>
    </location>
</feature>
<dbReference type="InterPro" id="IPR009075">
    <property type="entry name" value="AcylCo_DH/oxidase_C"/>
</dbReference>
<feature type="domain" description="Acyl-CoA oxidase/dehydrogenase middle" evidence="8">
    <location>
        <begin position="137"/>
        <end position="229"/>
    </location>
</feature>
<dbReference type="Pfam" id="PF00441">
    <property type="entry name" value="Acyl-CoA_dh_1"/>
    <property type="match status" value="1"/>
</dbReference>
<dbReference type="AlphaFoldDB" id="A0A1S1QNC5"/>
<dbReference type="Pfam" id="PF02771">
    <property type="entry name" value="Acyl-CoA_dh_N"/>
    <property type="match status" value="1"/>
</dbReference>
<evidence type="ECO:0000256" key="1">
    <source>
        <dbReference type="ARBA" id="ARBA00001974"/>
    </source>
</evidence>
<evidence type="ECO:0000259" key="9">
    <source>
        <dbReference type="Pfam" id="PF02771"/>
    </source>
</evidence>
<dbReference type="InterPro" id="IPR009100">
    <property type="entry name" value="AcylCoA_DH/oxidase_NM_dom_sf"/>
</dbReference>
<comment type="caution">
    <text evidence="10">The sequence shown here is derived from an EMBL/GenBank/DDBJ whole genome shotgun (WGS) entry which is preliminary data.</text>
</comment>
<dbReference type="EMBL" id="MBLM01000125">
    <property type="protein sequence ID" value="OHV34941.1"/>
    <property type="molecule type" value="Genomic_DNA"/>
</dbReference>
<dbReference type="GO" id="GO:0016627">
    <property type="term" value="F:oxidoreductase activity, acting on the CH-CH group of donors"/>
    <property type="evidence" value="ECO:0007669"/>
    <property type="project" value="InterPro"/>
</dbReference>
<keyword evidence="4 6" id="KW-0274">FAD</keyword>
<dbReference type="OrthoDB" id="3778631at2"/>
<keyword evidence="5 6" id="KW-0560">Oxidoreductase</keyword>
<feature type="domain" description="Acyl-CoA dehydrogenase/oxidase C-terminal" evidence="7">
    <location>
        <begin position="241"/>
        <end position="382"/>
    </location>
</feature>
<evidence type="ECO:0000259" key="8">
    <source>
        <dbReference type="Pfam" id="PF02770"/>
    </source>
</evidence>
<dbReference type="InterPro" id="IPR037069">
    <property type="entry name" value="AcylCoA_DH/ox_N_sf"/>
</dbReference>
<dbReference type="Gene3D" id="1.20.140.10">
    <property type="entry name" value="Butyryl-CoA Dehydrogenase, subunit A, domain 3"/>
    <property type="match status" value="1"/>
</dbReference>
<dbReference type="Pfam" id="PF02770">
    <property type="entry name" value="Acyl-CoA_dh_M"/>
    <property type="match status" value="1"/>
</dbReference>
<gene>
    <name evidence="10" type="ORF">CC117_20730</name>
</gene>
<proteinExistence type="inferred from homology"/>
<dbReference type="SUPFAM" id="SSF47203">
    <property type="entry name" value="Acyl-CoA dehydrogenase C-terminal domain-like"/>
    <property type="match status" value="1"/>
</dbReference>
<dbReference type="Gene3D" id="1.10.540.10">
    <property type="entry name" value="Acyl-CoA dehydrogenase/oxidase, N-terminal domain"/>
    <property type="match status" value="1"/>
</dbReference>
<organism evidence="10 11">
    <name type="scientific">Parafrankia colletiae</name>
    <dbReference type="NCBI Taxonomy" id="573497"/>
    <lineage>
        <taxon>Bacteria</taxon>
        <taxon>Bacillati</taxon>
        <taxon>Actinomycetota</taxon>
        <taxon>Actinomycetes</taxon>
        <taxon>Frankiales</taxon>
        <taxon>Frankiaceae</taxon>
        <taxon>Parafrankia</taxon>
    </lineage>
</organism>
<evidence type="ECO:0000256" key="2">
    <source>
        <dbReference type="ARBA" id="ARBA00009347"/>
    </source>
</evidence>
<evidence type="ECO:0000256" key="4">
    <source>
        <dbReference type="ARBA" id="ARBA00022827"/>
    </source>
</evidence>
<evidence type="ECO:0000313" key="10">
    <source>
        <dbReference type="EMBL" id="OHV34941.1"/>
    </source>
</evidence>
<keyword evidence="11" id="KW-1185">Reference proteome</keyword>
<evidence type="ECO:0000256" key="6">
    <source>
        <dbReference type="RuleBase" id="RU362125"/>
    </source>
</evidence>